<keyword evidence="5" id="KW-0964">Secreted</keyword>
<comment type="catalytic activity">
    <reaction evidence="1 17">
        <text>Random hydrolysis of (1-&gt;4)-linkages between N-acetyl-beta-D-glucosamine and D-glucuronate residues in hyaluronate.</text>
        <dbReference type="EC" id="3.2.1.35"/>
    </reaction>
</comment>
<gene>
    <name evidence="18" type="ORF">KC01_LOCUS36203</name>
</gene>
<evidence type="ECO:0000256" key="11">
    <source>
        <dbReference type="ARBA" id="ARBA00023228"/>
    </source>
</evidence>
<dbReference type="AlphaFoldDB" id="A0AAV2M883"/>
<evidence type="ECO:0000313" key="18">
    <source>
        <dbReference type="EMBL" id="CAL1609469.1"/>
    </source>
</evidence>
<evidence type="ECO:0000256" key="17">
    <source>
        <dbReference type="RuleBase" id="RU610713"/>
    </source>
</evidence>
<evidence type="ECO:0000256" key="1">
    <source>
        <dbReference type="ARBA" id="ARBA00000251"/>
    </source>
</evidence>
<evidence type="ECO:0000256" key="14">
    <source>
        <dbReference type="PIRSR" id="PIRSR038193-1"/>
    </source>
</evidence>
<dbReference type="GO" id="GO:0004415">
    <property type="term" value="F:hyalurononglucosaminidase activity"/>
    <property type="evidence" value="ECO:0007669"/>
    <property type="project" value="UniProtKB-UniRule"/>
</dbReference>
<dbReference type="InterPro" id="IPR013785">
    <property type="entry name" value="Aldolase_TIM"/>
</dbReference>
<dbReference type="PRINTS" id="PR00846">
    <property type="entry name" value="GLHYDRLASE56"/>
</dbReference>
<comment type="similarity">
    <text evidence="4 13 17">Belongs to the glycosyl hydrolase 56 family.</text>
</comment>
<dbReference type="EMBL" id="OZ035828">
    <property type="protein sequence ID" value="CAL1609469.1"/>
    <property type="molecule type" value="Genomic_DNA"/>
</dbReference>
<dbReference type="EC" id="3.2.1.35" evidence="17"/>
<evidence type="ECO:0000256" key="3">
    <source>
        <dbReference type="ARBA" id="ARBA00004613"/>
    </source>
</evidence>
<dbReference type="PANTHER" id="PTHR11769">
    <property type="entry name" value="HYALURONIDASE"/>
    <property type="match status" value="1"/>
</dbReference>
<evidence type="ECO:0000256" key="6">
    <source>
        <dbReference type="ARBA" id="ARBA00022536"/>
    </source>
</evidence>
<evidence type="ECO:0000256" key="4">
    <source>
        <dbReference type="ARBA" id="ARBA00008871"/>
    </source>
</evidence>
<accession>A0AAV2M883</accession>
<evidence type="ECO:0000313" key="19">
    <source>
        <dbReference type="Proteomes" id="UP001497482"/>
    </source>
</evidence>
<name>A0AAV2M883_KNICA</name>
<dbReference type="Proteomes" id="UP001497482">
    <property type="component" value="Chromosome 6"/>
</dbReference>
<keyword evidence="19" id="KW-1185">Reference proteome</keyword>
<evidence type="ECO:0000256" key="15">
    <source>
        <dbReference type="PIRSR" id="PIRSR038193-2"/>
    </source>
</evidence>
<evidence type="ECO:0000256" key="16">
    <source>
        <dbReference type="PIRSR" id="PIRSR038193-3"/>
    </source>
</evidence>
<dbReference type="GO" id="GO:0005576">
    <property type="term" value="C:extracellular region"/>
    <property type="evidence" value="ECO:0007669"/>
    <property type="project" value="UniProtKB-SubCell"/>
</dbReference>
<feature type="disulfide bond" evidence="16">
    <location>
        <begin position="396"/>
        <end position="405"/>
    </location>
</feature>
<feature type="glycosylation site" description="N-linked (GlcNAc...) asparagine" evidence="15">
    <location>
        <position position="322"/>
    </location>
</feature>
<keyword evidence="6" id="KW-0245">EGF-like domain</keyword>
<keyword evidence="11" id="KW-0458">Lysosome</keyword>
<evidence type="ECO:0000256" key="13">
    <source>
        <dbReference type="PIRNR" id="PIRNR038193"/>
    </source>
</evidence>
<dbReference type="GO" id="GO:0030214">
    <property type="term" value="P:hyaluronan catabolic process"/>
    <property type="evidence" value="ECO:0007669"/>
    <property type="project" value="TreeGrafter"/>
</dbReference>
<dbReference type="PANTHER" id="PTHR11769:SF23">
    <property type="entry name" value="HYALURONIDASE-1"/>
    <property type="match status" value="1"/>
</dbReference>
<dbReference type="GO" id="GO:0005764">
    <property type="term" value="C:lysosome"/>
    <property type="evidence" value="ECO:0007669"/>
    <property type="project" value="UniProtKB-SubCell"/>
</dbReference>
<dbReference type="GO" id="GO:0005975">
    <property type="term" value="P:carbohydrate metabolic process"/>
    <property type="evidence" value="ECO:0007669"/>
    <property type="project" value="UniProtKB-UniRule"/>
</dbReference>
<keyword evidence="7" id="KW-0732">Signal</keyword>
<sequence>MPFLTVWNAPTSNCLSQFDIDLDLGIFNIVQNQNQVFLGDNITIFYADKLGLYPRYNGNEGTPVNGGVPQNSSLDKHLRAASDDIRVAIPRSDFQGLAVVDWESWRPVWERNWDAKQVYWKGSRAVVRAEHPDWSPEQVETAARIEFEKSAQKFMEETLRLGHRERPDGLWGFYGFPNCYNYFKGSNYTGECPEVDRKRNDELFWLWNASSALYPDIYLSLPLQDMDKEVYLYSHHRILEAMRVAAQATPQAPAVFPYARIVYTYSFKFLSKDHLVFTIGESAALGAAGVVLWGEHLFSKSKAQCEDIKSYIDETLGPYLVNVTSAAALCSQTLCSSRGRCSRRSPSSGVFLHLDPEAWKIQSYKRPTGRGRDYKVLGQLRSREVALMKGKFRCNCYAGWRGARCAKRTKDSSL</sequence>
<keyword evidence="12 17" id="KW-0326">Glycosidase</keyword>
<evidence type="ECO:0000256" key="9">
    <source>
        <dbReference type="ARBA" id="ARBA00023157"/>
    </source>
</evidence>
<feature type="disulfide bond" evidence="16">
    <location>
        <begin position="14"/>
        <end position="305"/>
    </location>
</feature>
<organism evidence="18 19">
    <name type="scientific">Knipowitschia caucasica</name>
    <name type="common">Caucasian dwarf goby</name>
    <name type="synonym">Pomatoschistus caucasicus</name>
    <dbReference type="NCBI Taxonomy" id="637954"/>
    <lineage>
        <taxon>Eukaryota</taxon>
        <taxon>Metazoa</taxon>
        <taxon>Chordata</taxon>
        <taxon>Craniata</taxon>
        <taxon>Vertebrata</taxon>
        <taxon>Euteleostomi</taxon>
        <taxon>Actinopterygii</taxon>
        <taxon>Neopterygii</taxon>
        <taxon>Teleostei</taxon>
        <taxon>Neoteleostei</taxon>
        <taxon>Acanthomorphata</taxon>
        <taxon>Gobiaria</taxon>
        <taxon>Gobiiformes</taxon>
        <taxon>Gobioidei</taxon>
        <taxon>Gobiidae</taxon>
        <taxon>Gobiinae</taxon>
        <taxon>Knipowitschia</taxon>
    </lineage>
</organism>
<dbReference type="Pfam" id="PF01630">
    <property type="entry name" value="Glyco_hydro_56"/>
    <property type="match status" value="1"/>
</dbReference>
<dbReference type="Gene3D" id="3.20.20.70">
    <property type="entry name" value="Aldolase class I"/>
    <property type="match status" value="1"/>
</dbReference>
<evidence type="ECO:0000256" key="7">
    <source>
        <dbReference type="ARBA" id="ARBA00022729"/>
    </source>
</evidence>
<keyword evidence="10" id="KW-0325">Glycoprotein</keyword>
<evidence type="ECO:0000256" key="5">
    <source>
        <dbReference type="ARBA" id="ARBA00022525"/>
    </source>
</evidence>
<keyword evidence="8 17" id="KW-0378">Hydrolase</keyword>
<evidence type="ECO:0000256" key="12">
    <source>
        <dbReference type="ARBA" id="ARBA00023295"/>
    </source>
</evidence>
<evidence type="ECO:0000256" key="2">
    <source>
        <dbReference type="ARBA" id="ARBA00004371"/>
    </source>
</evidence>
<protein>
    <recommendedName>
        <fullName evidence="17">Hyaluronidase</fullName>
        <ecNumber evidence="17">3.2.1.35</ecNumber>
    </recommendedName>
</protein>
<dbReference type="InterPro" id="IPR017853">
    <property type="entry name" value="GH"/>
</dbReference>
<feature type="disulfide bond" evidence="16">
    <location>
        <begin position="179"/>
        <end position="192"/>
    </location>
</feature>
<dbReference type="FunFam" id="3.20.20.70:FF:000065">
    <property type="entry name" value="Hyaluronidase"/>
    <property type="match status" value="1"/>
</dbReference>
<feature type="disulfide bond" evidence="16">
    <location>
        <begin position="330"/>
        <end position="341"/>
    </location>
</feature>
<dbReference type="SUPFAM" id="SSF51445">
    <property type="entry name" value="(Trans)glycosidases"/>
    <property type="match status" value="1"/>
</dbReference>
<feature type="disulfide bond" evidence="16">
    <location>
        <begin position="335"/>
        <end position="394"/>
    </location>
</feature>
<evidence type="ECO:0000256" key="8">
    <source>
        <dbReference type="ARBA" id="ARBA00022801"/>
    </source>
</evidence>
<evidence type="ECO:0000256" key="10">
    <source>
        <dbReference type="ARBA" id="ARBA00023180"/>
    </source>
</evidence>
<keyword evidence="9 16" id="KW-1015">Disulfide bond</keyword>
<proteinExistence type="inferred from homology"/>
<dbReference type="InterPro" id="IPR018155">
    <property type="entry name" value="Hyaluronidase"/>
</dbReference>
<reference evidence="18 19" key="1">
    <citation type="submission" date="2024-04" db="EMBL/GenBank/DDBJ databases">
        <authorList>
            <person name="Waldvogel A.-M."/>
            <person name="Schoenle A."/>
        </authorList>
    </citation>
    <scope>NUCLEOTIDE SEQUENCE [LARGE SCALE GENOMIC DNA]</scope>
</reference>
<dbReference type="PIRSF" id="PIRSF038193">
    <property type="entry name" value="Hyaluronidase"/>
    <property type="match status" value="1"/>
</dbReference>
<comment type="subcellular location">
    <subcellularLocation>
        <location evidence="2">Lysosome</location>
    </subcellularLocation>
    <subcellularLocation>
        <location evidence="3">Secreted</location>
    </subcellularLocation>
</comment>
<dbReference type="GO" id="GO:0031410">
    <property type="term" value="C:cytoplasmic vesicle"/>
    <property type="evidence" value="ECO:0007669"/>
    <property type="project" value="TreeGrafter"/>
</dbReference>
<feature type="active site" description="Proton donor" evidence="14">
    <location>
        <position position="103"/>
    </location>
</feature>